<evidence type="ECO:0000256" key="1">
    <source>
        <dbReference type="SAM" id="Phobius"/>
    </source>
</evidence>
<dbReference type="Proteomes" id="UP000077563">
    <property type="component" value="Unassembled WGS sequence"/>
</dbReference>
<accession>A0A9X5QN00</accession>
<feature type="transmembrane region" description="Helical" evidence="1">
    <location>
        <begin position="28"/>
        <end position="46"/>
    </location>
</feature>
<proteinExistence type="predicted"/>
<keyword evidence="1" id="KW-0472">Membrane</keyword>
<name>A0A9X5QN00_PSEMA</name>
<dbReference type="EMBL" id="LKEG01000020">
    <property type="protein sequence ID" value="OAJ50876.1"/>
    <property type="molecule type" value="Genomic_DNA"/>
</dbReference>
<evidence type="ECO:0000313" key="3">
    <source>
        <dbReference type="Proteomes" id="UP000077563"/>
    </source>
</evidence>
<dbReference type="AlphaFoldDB" id="A0A9X5QN00"/>
<protein>
    <submittedName>
        <fullName evidence="2">Protein DnrP</fullName>
    </submittedName>
</protein>
<sequence>MERDSCEGCAMPLPEAEARALARRLSRFQWFCLGLTLFCIAMFFWLPRDIY</sequence>
<comment type="caution">
    <text evidence="2">The sequence shown here is derived from an EMBL/GenBank/DDBJ whole genome shotgun (WGS) entry which is preliminary data.</text>
</comment>
<keyword evidence="1" id="KW-1133">Transmembrane helix</keyword>
<gene>
    <name evidence="2" type="ORF">AO064_04315</name>
</gene>
<organism evidence="2 3">
    <name type="scientific">Pseudomonas marginalis</name>
    <name type="common">Pseudomonas panacis</name>
    <dbReference type="NCBI Taxonomy" id="298"/>
    <lineage>
        <taxon>Bacteria</taxon>
        <taxon>Pseudomonadati</taxon>
        <taxon>Pseudomonadota</taxon>
        <taxon>Gammaproteobacteria</taxon>
        <taxon>Pseudomonadales</taxon>
        <taxon>Pseudomonadaceae</taxon>
        <taxon>Pseudomonas</taxon>
    </lineage>
</organism>
<reference evidence="2 3" key="1">
    <citation type="submission" date="2015-09" db="EMBL/GenBank/DDBJ databases">
        <title>Genome sequence of Pseudomonas marginalis ICMP 3553.</title>
        <authorList>
            <person name="Visnovsky S."/>
            <person name="Lu A."/>
            <person name="Panda P."/>
            <person name="Pitman A."/>
        </authorList>
    </citation>
    <scope>NUCLEOTIDE SEQUENCE [LARGE SCALE GENOMIC DNA]</scope>
    <source>
        <strain evidence="2 3">ICMP 3553</strain>
    </source>
</reference>
<evidence type="ECO:0000313" key="2">
    <source>
        <dbReference type="EMBL" id="OAJ50876.1"/>
    </source>
</evidence>
<keyword evidence="1" id="KW-0812">Transmembrane</keyword>